<dbReference type="Pfam" id="PF17820">
    <property type="entry name" value="PDZ_6"/>
    <property type="match status" value="1"/>
</dbReference>
<keyword evidence="3" id="KW-0143">Chaperone</keyword>
<feature type="domain" description="PDZ" evidence="8">
    <location>
        <begin position="97"/>
        <end position="148"/>
    </location>
</feature>
<dbReference type="InterPro" id="IPR040815">
    <property type="entry name" value="Nas2_N"/>
</dbReference>
<dbReference type="FunFam" id="2.30.42.10:FF:000107">
    <property type="entry name" value="26S proteasome non-ATPase regulatory subunit 9"/>
    <property type="match status" value="1"/>
</dbReference>
<dbReference type="SUPFAM" id="SSF50156">
    <property type="entry name" value="PDZ domain-like"/>
    <property type="match status" value="1"/>
</dbReference>
<comment type="function">
    <text evidence="5">Acts as a chaperone during the assembly of the 26S proteasome, specifically of the base subcomplex of the PA700/19S regulatory complex (RC). During the base subcomplex assembly is part of an intermediate PSMD9:PSMC6:PSMC3 module, also known as modulator trimer complex; PSMD9 is released during the further base assembly process.</text>
</comment>
<dbReference type="InterPro" id="IPR036034">
    <property type="entry name" value="PDZ_sf"/>
</dbReference>
<dbReference type="InterPro" id="IPR035269">
    <property type="entry name" value="PSMD9"/>
</dbReference>
<dbReference type="Gene3D" id="6.10.140.1710">
    <property type="match status" value="1"/>
</dbReference>
<protein>
    <recommendedName>
        <fullName evidence="2">26S proteasome non-ATPase regulatory subunit 9</fullName>
    </recommendedName>
    <alternativeName>
        <fullName evidence="4">26S proteasome regulatory subunit p27</fullName>
    </alternativeName>
</protein>
<dbReference type="Proteomes" id="UP000694569">
    <property type="component" value="Unplaced"/>
</dbReference>
<evidence type="ECO:0000259" key="8">
    <source>
        <dbReference type="Pfam" id="PF17820"/>
    </source>
</evidence>
<dbReference type="GO" id="GO:0070682">
    <property type="term" value="P:proteasome regulatory particle assembly"/>
    <property type="evidence" value="ECO:0007669"/>
    <property type="project" value="InterPro"/>
</dbReference>
<dbReference type="GeneTree" id="ENSGT00390000004147"/>
<keyword evidence="11" id="KW-1185">Reference proteome</keyword>
<evidence type="ECO:0000256" key="6">
    <source>
        <dbReference type="ARBA" id="ARBA00062195"/>
    </source>
</evidence>
<dbReference type="GO" id="GO:0005634">
    <property type="term" value="C:nucleus"/>
    <property type="evidence" value="ECO:0007669"/>
    <property type="project" value="TreeGrafter"/>
</dbReference>
<dbReference type="Ensembl" id="ENSLLET00000016075.1">
    <property type="protein sequence ID" value="ENSLLEP00000015486.1"/>
    <property type="gene ID" value="ENSLLEG00000009286.1"/>
</dbReference>
<evidence type="ECO:0000259" key="9">
    <source>
        <dbReference type="Pfam" id="PF18265"/>
    </source>
</evidence>
<dbReference type="AlphaFoldDB" id="A0A8C5MJA8"/>
<keyword evidence="7" id="KW-0175">Coiled coil</keyword>
<reference evidence="10" key="2">
    <citation type="submission" date="2025-09" db="UniProtKB">
        <authorList>
            <consortium name="Ensembl"/>
        </authorList>
    </citation>
    <scope>IDENTIFICATION</scope>
</reference>
<dbReference type="GO" id="GO:0005737">
    <property type="term" value="C:cytoplasm"/>
    <property type="evidence" value="ECO:0007669"/>
    <property type="project" value="TreeGrafter"/>
</dbReference>
<evidence type="ECO:0000256" key="3">
    <source>
        <dbReference type="ARBA" id="ARBA00023186"/>
    </source>
</evidence>
<evidence type="ECO:0000313" key="11">
    <source>
        <dbReference type="Proteomes" id="UP000694569"/>
    </source>
</evidence>
<sequence>PPSAPDTLRQGDVCVQTVLTSSVPELVPGRWDIENVRCRMQRLQNDHKAIMKEIDEALHSLHATGEKEKCTKDENEAQAEAMQHQHQQTLPGAFAKVDAVTPGSPASSSGVQVGDHIIAFGSVNTSNFQTMQNIASVVQHSEGNPLRLLGCNIIPLKR</sequence>
<evidence type="ECO:0000256" key="5">
    <source>
        <dbReference type="ARBA" id="ARBA00054581"/>
    </source>
</evidence>
<evidence type="ECO:0000256" key="1">
    <source>
        <dbReference type="ARBA" id="ARBA00005256"/>
    </source>
</evidence>
<dbReference type="Gene3D" id="2.30.42.10">
    <property type="match status" value="1"/>
</dbReference>
<comment type="similarity">
    <text evidence="1">Belongs to the proteasome subunit p27 family.</text>
</comment>
<accession>A0A8C5MJA8</accession>
<proteinExistence type="inferred from homology"/>
<reference evidence="10" key="1">
    <citation type="submission" date="2025-08" db="UniProtKB">
        <authorList>
            <consortium name="Ensembl"/>
        </authorList>
    </citation>
    <scope>IDENTIFICATION</scope>
</reference>
<dbReference type="Pfam" id="PF18265">
    <property type="entry name" value="Nas2_N"/>
    <property type="match status" value="1"/>
</dbReference>
<evidence type="ECO:0000256" key="7">
    <source>
        <dbReference type="SAM" id="Coils"/>
    </source>
</evidence>
<dbReference type="PANTHER" id="PTHR12651:SF1">
    <property type="entry name" value="26S PROTEASOME NON-ATPASE REGULATORY SUBUNIT 9"/>
    <property type="match status" value="1"/>
</dbReference>
<evidence type="ECO:0000313" key="10">
    <source>
        <dbReference type="Ensembl" id="ENSLLEP00000015486.1"/>
    </source>
</evidence>
<organism evidence="10 11">
    <name type="scientific">Leptobrachium leishanense</name>
    <name type="common">Leishan spiny toad</name>
    <dbReference type="NCBI Taxonomy" id="445787"/>
    <lineage>
        <taxon>Eukaryota</taxon>
        <taxon>Metazoa</taxon>
        <taxon>Chordata</taxon>
        <taxon>Craniata</taxon>
        <taxon>Vertebrata</taxon>
        <taxon>Euteleostomi</taxon>
        <taxon>Amphibia</taxon>
        <taxon>Batrachia</taxon>
        <taxon>Anura</taxon>
        <taxon>Pelobatoidea</taxon>
        <taxon>Megophryidae</taxon>
        <taxon>Leptobrachium</taxon>
    </lineage>
</organism>
<comment type="subunit">
    <text evidence="6">Interacts with PSMC3. Part of a transient complex (modulator) containing PSMD9, PSMC6 and PSMC3 formed during the assembly of the 26S proteasome.</text>
</comment>
<evidence type="ECO:0000256" key="2">
    <source>
        <dbReference type="ARBA" id="ARBA00014937"/>
    </source>
</evidence>
<name>A0A8C5MJA8_9ANUR</name>
<dbReference type="PANTHER" id="PTHR12651">
    <property type="entry name" value="26S PROTEASOME NON-ATPASE REGULATORY SUBUNIT 9"/>
    <property type="match status" value="1"/>
</dbReference>
<evidence type="ECO:0000256" key="4">
    <source>
        <dbReference type="ARBA" id="ARBA00030007"/>
    </source>
</evidence>
<feature type="coiled-coil region" evidence="7">
    <location>
        <begin position="33"/>
        <end position="60"/>
    </location>
</feature>
<feature type="domain" description="Nas2 N-terminal" evidence="9">
    <location>
        <begin position="33"/>
        <end position="63"/>
    </location>
</feature>
<dbReference type="InterPro" id="IPR041489">
    <property type="entry name" value="PDZ_6"/>
</dbReference>